<evidence type="ECO:0000256" key="1">
    <source>
        <dbReference type="ARBA" id="ARBA00022574"/>
    </source>
</evidence>
<dbReference type="GO" id="GO:0005634">
    <property type="term" value="C:nucleus"/>
    <property type="evidence" value="ECO:0007669"/>
    <property type="project" value="TreeGrafter"/>
</dbReference>
<evidence type="ECO:0000256" key="3">
    <source>
        <dbReference type="PROSITE-ProRule" id="PRU00221"/>
    </source>
</evidence>
<evidence type="ECO:0000259" key="4">
    <source>
        <dbReference type="Pfam" id="PF23414"/>
    </source>
</evidence>
<reference evidence="5" key="1">
    <citation type="submission" date="2022-11" db="EMBL/GenBank/DDBJ databases">
        <authorList>
            <person name="Petersen C."/>
        </authorList>
    </citation>
    <scope>NUCLEOTIDE SEQUENCE</scope>
    <source>
        <strain evidence="5">IBT 30069</strain>
    </source>
</reference>
<dbReference type="GO" id="GO:0032991">
    <property type="term" value="C:protein-containing complex"/>
    <property type="evidence" value="ECO:0007669"/>
    <property type="project" value="UniProtKB-ARBA"/>
</dbReference>
<dbReference type="PROSITE" id="PS50294">
    <property type="entry name" value="WD_REPEATS_REGION"/>
    <property type="match status" value="1"/>
</dbReference>
<dbReference type="PANTHER" id="PTHR44090">
    <property type="entry name" value="WD REPEAT-CONTAINING PROTEIN 61"/>
    <property type="match status" value="1"/>
</dbReference>
<dbReference type="PROSITE" id="PS00678">
    <property type="entry name" value="WD_REPEATS_1"/>
    <property type="match status" value="1"/>
</dbReference>
<keyword evidence="1 3" id="KW-0853">WD repeat</keyword>
<dbReference type="InterPro" id="IPR055442">
    <property type="entry name" value="Beta-prop_EML-like_2nd"/>
</dbReference>
<name>A0A9W9KN63_9EURO</name>
<dbReference type="Gene3D" id="2.130.10.10">
    <property type="entry name" value="YVTN repeat-like/Quinoprotein amine dehydrogenase"/>
    <property type="match status" value="1"/>
</dbReference>
<keyword evidence="6" id="KW-1185">Reference proteome</keyword>
<dbReference type="PROSITE" id="PS50082">
    <property type="entry name" value="WD_REPEATS_2"/>
    <property type="match status" value="3"/>
</dbReference>
<dbReference type="CDD" id="cd00200">
    <property type="entry name" value="WD40"/>
    <property type="match status" value="1"/>
</dbReference>
<dbReference type="OrthoDB" id="10251741at2759"/>
<evidence type="ECO:0000313" key="5">
    <source>
        <dbReference type="EMBL" id="KAJ5112979.1"/>
    </source>
</evidence>
<dbReference type="InterPro" id="IPR036322">
    <property type="entry name" value="WD40_repeat_dom_sf"/>
</dbReference>
<keyword evidence="2" id="KW-0677">Repeat</keyword>
<dbReference type="InterPro" id="IPR015943">
    <property type="entry name" value="WD40/YVTN_repeat-like_dom_sf"/>
</dbReference>
<protein>
    <recommendedName>
        <fullName evidence="4">EML-like second beta-propeller domain-containing protein</fullName>
    </recommendedName>
</protein>
<gene>
    <name evidence="5" type="ORF">N7456_001513</name>
</gene>
<comment type="caution">
    <text evidence="5">The sequence shown here is derived from an EMBL/GenBank/DDBJ whole genome shotgun (WGS) entry which is preliminary data.</text>
</comment>
<accession>A0A9W9KN63</accession>
<dbReference type="SUPFAM" id="SSF50978">
    <property type="entry name" value="WD40 repeat-like"/>
    <property type="match status" value="1"/>
</dbReference>
<proteinExistence type="predicted"/>
<reference evidence="5" key="2">
    <citation type="journal article" date="2023" name="IMA Fungus">
        <title>Comparative genomic study of the Penicillium genus elucidates a diverse pangenome and 15 lateral gene transfer events.</title>
        <authorList>
            <person name="Petersen C."/>
            <person name="Sorensen T."/>
            <person name="Nielsen M.R."/>
            <person name="Sondergaard T.E."/>
            <person name="Sorensen J.L."/>
            <person name="Fitzpatrick D.A."/>
            <person name="Frisvad J.C."/>
            <person name="Nielsen K.L."/>
        </authorList>
    </citation>
    <scope>NUCLEOTIDE SEQUENCE</scope>
    <source>
        <strain evidence="5">IBT 30069</strain>
    </source>
</reference>
<organism evidence="5 6">
    <name type="scientific">Penicillium angulare</name>
    <dbReference type="NCBI Taxonomy" id="116970"/>
    <lineage>
        <taxon>Eukaryota</taxon>
        <taxon>Fungi</taxon>
        <taxon>Dikarya</taxon>
        <taxon>Ascomycota</taxon>
        <taxon>Pezizomycotina</taxon>
        <taxon>Eurotiomycetes</taxon>
        <taxon>Eurotiomycetidae</taxon>
        <taxon>Eurotiales</taxon>
        <taxon>Aspergillaceae</taxon>
        <taxon>Penicillium</taxon>
    </lineage>
</organism>
<dbReference type="PANTHER" id="PTHR44090:SF1">
    <property type="entry name" value="SUPERKILLER COMPLEX PROTEIN 8"/>
    <property type="match status" value="1"/>
</dbReference>
<feature type="repeat" description="WD" evidence="3">
    <location>
        <begin position="108"/>
        <end position="135"/>
    </location>
</feature>
<dbReference type="InterPro" id="IPR019775">
    <property type="entry name" value="WD40_repeat_CS"/>
</dbReference>
<feature type="repeat" description="WD" evidence="3">
    <location>
        <begin position="186"/>
        <end position="227"/>
    </location>
</feature>
<feature type="repeat" description="WD" evidence="3">
    <location>
        <begin position="228"/>
        <end position="269"/>
    </location>
</feature>
<evidence type="ECO:0000256" key="2">
    <source>
        <dbReference type="ARBA" id="ARBA00022737"/>
    </source>
</evidence>
<dbReference type="Proteomes" id="UP001149165">
    <property type="component" value="Unassembled WGS sequence"/>
</dbReference>
<dbReference type="InterPro" id="IPR001680">
    <property type="entry name" value="WD40_rpt"/>
</dbReference>
<dbReference type="SMART" id="SM00320">
    <property type="entry name" value="WD40"/>
    <property type="match status" value="7"/>
</dbReference>
<feature type="domain" description="EML-like second beta-propeller" evidence="4">
    <location>
        <begin position="108"/>
        <end position="280"/>
    </location>
</feature>
<dbReference type="AlphaFoldDB" id="A0A9W9KN63"/>
<dbReference type="Pfam" id="PF23414">
    <property type="entry name" value="Beta-prop_EML_2"/>
    <property type="match status" value="1"/>
</dbReference>
<dbReference type="InterPro" id="IPR051510">
    <property type="entry name" value="SKI8"/>
</dbReference>
<sequence>MSRQYLAWGSADNAHTVDIFSLAVTDKQILSASGAPSLKVHSTTETDFPLVQSIDGAHTLGCHHVVTDFKGARAVTAGFAGELKVWSCEDGYWAADQIATANLANVKVWAIALSGDGQYLAGVSQDGRVGVWDLSADGTQIRDHETKGSFGTCIDLSPDGRFIASGHENGAVYIFNTETGRMPFSLSGIVKPVRAVAFSPGSKILAVAGDSKVIVLYDTSSGEQIANLSGHSAWVLSLSWSSTGEYLLSSSFDGKVKVWSIDSKSCVATHSETEKAVWSVKWLPKNAKSEAFATAGANRSVAFYREATGG</sequence>
<evidence type="ECO:0000313" key="6">
    <source>
        <dbReference type="Proteomes" id="UP001149165"/>
    </source>
</evidence>
<dbReference type="EMBL" id="JAPQKH010000002">
    <property type="protein sequence ID" value="KAJ5112979.1"/>
    <property type="molecule type" value="Genomic_DNA"/>
</dbReference>